<sequence length="233" mass="24501">MDKHPHAAQAGAPGSDVRTSSTLRWAVAAALLGALLIYNSAEGKGSSALPPPPPQFAEQAAVPTVTPRSAPTGPLAPALPRSVPTKLSIPAIGVNAPFMDLHLDPSGKLDVPPENNTNLVGWYADGPTPGERGNALVDGHVDTTKGPAVFLFLRLLKPGSTADITRADGTVATFRVDSVETFAKDNFPDDRVYGDTQDAELRLITCGGTYDRGKHDYNSNVVVFAHLESSRKA</sequence>
<dbReference type="Proteomes" id="UP000749040">
    <property type="component" value="Unassembled WGS sequence"/>
</dbReference>
<dbReference type="InterPro" id="IPR005754">
    <property type="entry name" value="Sortase"/>
</dbReference>
<dbReference type="InterPro" id="IPR042001">
    <property type="entry name" value="Sortase_F"/>
</dbReference>
<dbReference type="RefSeq" id="WP_205363418.1">
    <property type="nucleotide sequence ID" value="NZ_JADKYB010000029.1"/>
</dbReference>
<accession>A0ABS2U4G3</accession>
<protein>
    <submittedName>
        <fullName evidence="3">Class F sortase</fullName>
    </submittedName>
</protein>
<evidence type="ECO:0000313" key="3">
    <source>
        <dbReference type="EMBL" id="MBM9509887.1"/>
    </source>
</evidence>
<dbReference type="NCBIfam" id="NF033748">
    <property type="entry name" value="class_F_sortase"/>
    <property type="match status" value="1"/>
</dbReference>
<dbReference type="EMBL" id="JADKYB010000029">
    <property type="protein sequence ID" value="MBM9509887.1"/>
    <property type="molecule type" value="Genomic_DNA"/>
</dbReference>
<evidence type="ECO:0000256" key="1">
    <source>
        <dbReference type="ARBA" id="ARBA00022801"/>
    </source>
</evidence>
<dbReference type="CDD" id="cd05829">
    <property type="entry name" value="Sortase_F"/>
    <property type="match status" value="1"/>
</dbReference>
<proteinExistence type="predicted"/>
<dbReference type="SUPFAM" id="SSF63817">
    <property type="entry name" value="Sortase"/>
    <property type="match status" value="1"/>
</dbReference>
<evidence type="ECO:0000313" key="4">
    <source>
        <dbReference type="Proteomes" id="UP000749040"/>
    </source>
</evidence>
<dbReference type="Gene3D" id="2.40.260.10">
    <property type="entry name" value="Sortase"/>
    <property type="match status" value="1"/>
</dbReference>
<comment type="caution">
    <text evidence="3">The sequence shown here is derived from an EMBL/GenBank/DDBJ whole genome shotgun (WGS) entry which is preliminary data.</text>
</comment>
<name>A0ABS2U4G3_9ACTN</name>
<dbReference type="InterPro" id="IPR023365">
    <property type="entry name" value="Sortase_dom-sf"/>
</dbReference>
<keyword evidence="1" id="KW-0378">Hydrolase</keyword>
<evidence type="ECO:0000256" key="2">
    <source>
        <dbReference type="SAM" id="MobiDB-lite"/>
    </source>
</evidence>
<feature type="region of interest" description="Disordered" evidence="2">
    <location>
        <begin position="44"/>
        <end position="79"/>
    </location>
</feature>
<gene>
    <name evidence="3" type="ORF">ITX44_36110</name>
</gene>
<dbReference type="Pfam" id="PF04203">
    <property type="entry name" value="Sortase"/>
    <property type="match status" value="1"/>
</dbReference>
<keyword evidence="4" id="KW-1185">Reference proteome</keyword>
<reference evidence="3 4" key="1">
    <citation type="submission" date="2021-01" db="EMBL/GenBank/DDBJ databases">
        <title>Streptomyces acididurans sp. nov., isolated from a peat swamp forest soil.</title>
        <authorList>
            <person name="Chantavorakit T."/>
            <person name="Duangmal K."/>
        </authorList>
    </citation>
    <scope>NUCLEOTIDE SEQUENCE [LARGE SCALE GENOMIC DNA]</scope>
    <source>
        <strain evidence="3 4">KK5PA1</strain>
    </source>
</reference>
<organism evidence="3 4">
    <name type="scientific">Actinacidiphila acididurans</name>
    <dbReference type="NCBI Taxonomy" id="2784346"/>
    <lineage>
        <taxon>Bacteria</taxon>
        <taxon>Bacillati</taxon>
        <taxon>Actinomycetota</taxon>
        <taxon>Actinomycetes</taxon>
        <taxon>Kitasatosporales</taxon>
        <taxon>Streptomycetaceae</taxon>
        <taxon>Actinacidiphila</taxon>
    </lineage>
</organism>